<name>A0A0G4IA81_9ALVE</name>
<evidence type="ECO:0000256" key="1">
    <source>
        <dbReference type="SAM" id="MobiDB-lite"/>
    </source>
</evidence>
<feature type="compositionally biased region" description="Basic and acidic residues" evidence="1">
    <location>
        <begin position="165"/>
        <end position="181"/>
    </location>
</feature>
<proteinExistence type="predicted"/>
<gene>
    <name evidence="2" type="ORF">Cvel_2079</name>
</gene>
<dbReference type="VEuPathDB" id="CryptoDB:Cvel_2079"/>
<evidence type="ECO:0000313" key="2">
    <source>
        <dbReference type="EMBL" id="CEM53960.1"/>
    </source>
</evidence>
<protein>
    <submittedName>
        <fullName evidence="2">Uncharacterized protein</fullName>
    </submittedName>
</protein>
<reference evidence="2" key="1">
    <citation type="submission" date="2014-11" db="EMBL/GenBank/DDBJ databases">
        <authorList>
            <person name="Otto D Thomas"/>
            <person name="Naeem Raeece"/>
        </authorList>
    </citation>
    <scope>NUCLEOTIDE SEQUENCE</scope>
</reference>
<feature type="region of interest" description="Disordered" evidence="1">
    <location>
        <begin position="165"/>
        <end position="184"/>
    </location>
</feature>
<organism evidence="2">
    <name type="scientific">Chromera velia CCMP2878</name>
    <dbReference type="NCBI Taxonomy" id="1169474"/>
    <lineage>
        <taxon>Eukaryota</taxon>
        <taxon>Sar</taxon>
        <taxon>Alveolata</taxon>
        <taxon>Colpodellida</taxon>
        <taxon>Chromeraceae</taxon>
        <taxon>Chromera</taxon>
    </lineage>
</organism>
<feature type="region of interest" description="Disordered" evidence="1">
    <location>
        <begin position="317"/>
        <end position="376"/>
    </location>
</feature>
<sequence length="425" mass="47694">MDFSAERFWARKKVSLDKDRSDFPPTITTNQIRIRSLPIFALQSRLKVVSSAPSYLYSSDRIDCSGSFTMPKNVYVYADVGQYLHHLPRPTKGPRNLWACFLWLLRALVLQACPGECAEGLVFKRLSLFDGRPGEGNGEREAFHADALRGGAAVFLFDYKMGDHKGAKEEGADPSKKKEQQEGVDPSVWARLGTDYVLMEDPGALFLLLSKDFDLIVPLEVVKEKVILREATAKRVLVAGFQRAKKKYFEEKKPEHEVFSYVVIEGLPEGAFDKFLQDSEHPNHGPPKDVKIVLDWRINLGELTALKKTLKFVNKEGVRGRGGGSHRQDQSVKADSRGRRCKRGLQAEPRFEVHGEPPQQQFGGVDGGGRAGRARQHGDSFLKSRGWEANTVTVKYFHTVDRTVAVWPIALSQSKESLRLDPGQT</sequence>
<feature type="compositionally biased region" description="Basic and acidic residues" evidence="1">
    <location>
        <begin position="326"/>
        <end position="338"/>
    </location>
</feature>
<dbReference type="EMBL" id="CDMZ01005743">
    <property type="protein sequence ID" value="CEM53960.1"/>
    <property type="molecule type" value="Genomic_DNA"/>
</dbReference>
<accession>A0A0G4IA81</accession>
<dbReference type="AlphaFoldDB" id="A0A0G4IA81"/>